<dbReference type="AlphaFoldDB" id="A0A9P4Y378"/>
<feature type="region of interest" description="Disordered" evidence="1">
    <location>
        <begin position="216"/>
        <end position="337"/>
    </location>
</feature>
<evidence type="ECO:0000313" key="2">
    <source>
        <dbReference type="EMBL" id="KAF3765625.1"/>
    </source>
</evidence>
<evidence type="ECO:0000313" key="3">
    <source>
        <dbReference type="Proteomes" id="UP000803844"/>
    </source>
</evidence>
<reference evidence="2" key="1">
    <citation type="journal article" date="2020" name="Phytopathology">
        <title>Genome sequence of the chestnut blight fungus Cryphonectria parasitica EP155: A fundamental resource for an archetypical invasive plant pathogen.</title>
        <authorList>
            <person name="Crouch J.A."/>
            <person name="Dawe A."/>
            <person name="Aerts A."/>
            <person name="Barry K."/>
            <person name="Churchill A.C.L."/>
            <person name="Grimwood J."/>
            <person name="Hillman B."/>
            <person name="Milgroom M.G."/>
            <person name="Pangilinan J."/>
            <person name="Smith M."/>
            <person name="Salamov A."/>
            <person name="Schmutz J."/>
            <person name="Yadav J."/>
            <person name="Grigoriev I.V."/>
            <person name="Nuss D."/>
        </authorList>
    </citation>
    <scope>NUCLEOTIDE SEQUENCE</scope>
    <source>
        <strain evidence="2">EP155</strain>
    </source>
</reference>
<feature type="region of interest" description="Disordered" evidence="1">
    <location>
        <begin position="60"/>
        <end position="83"/>
    </location>
</feature>
<sequence>MDQVASGRVRKRRGPRAPGAATRGRTRHARGPGELDNVPERYLPLLQEQRRLYLSVIDQTPVRREEGKRGAPPRWPDGPGKEGFKSEYLTVAHREMNRRREAVSDTIDKIVENGQDGSAPGWEAKERRLMKQLGKHQRQLRDAVQDFRDLYLGGTLTRKNDQESLAKLQKYGAKGKFCDEPTPEQLKAKTAEKSNWKERARRVCLIERARLQLAANGDGADNFQPPSPRRAVEEPAVEAPAPIQAPLSPAPSHPPSLGHQDEFVDWDPFNPHPPSPLPTPSDPPSLPSSANQEQRLRVHQSPDTSSQSSLARSLEAARQSGQVQEQAGPQPFAPLQPGTVAALPATINPALLHLPGGMEVDPLWPSAPNAELFLPAVPGVVPEQAHQPQQPVVDDDDDDKPLTLEDMLNGVAFPSPMEDVEASQELQQPQLPAPDAEIDVPVAAAVEQPYQAELAEADVPWVPNPWGPEEFMPTPLDLTPAPRPGMTAEEEQWVADAYERYYNQQLQYSDLGWDLLA</sequence>
<dbReference type="RefSeq" id="XP_040776586.1">
    <property type="nucleotide sequence ID" value="XM_040925128.1"/>
</dbReference>
<proteinExistence type="predicted"/>
<feature type="region of interest" description="Disordered" evidence="1">
    <location>
        <begin position="1"/>
        <end position="38"/>
    </location>
</feature>
<protein>
    <submittedName>
        <fullName evidence="2">Uncharacterized protein</fullName>
    </submittedName>
</protein>
<feature type="compositionally biased region" description="Polar residues" evidence="1">
    <location>
        <begin position="301"/>
        <end position="311"/>
    </location>
</feature>
<keyword evidence="3" id="KW-1185">Reference proteome</keyword>
<gene>
    <name evidence="2" type="ORF">M406DRAFT_68048</name>
</gene>
<evidence type="ECO:0000256" key="1">
    <source>
        <dbReference type="SAM" id="MobiDB-lite"/>
    </source>
</evidence>
<feature type="compositionally biased region" description="Pro residues" evidence="1">
    <location>
        <begin position="270"/>
        <end position="286"/>
    </location>
</feature>
<organism evidence="2 3">
    <name type="scientific">Cryphonectria parasitica (strain ATCC 38755 / EP155)</name>
    <dbReference type="NCBI Taxonomy" id="660469"/>
    <lineage>
        <taxon>Eukaryota</taxon>
        <taxon>Fungi</taxon>
        <taxon>Dikarya</taxon>
        <taxon>Ascomycota</taxon>
        <taxon>Pezizomycotina</taxon>
        <taxon>Sordariomycetes</taxon>
        <taxon>Sordariomycetidae</taxon>
        <taxon>Diaporthales</taxon>
        <taxon>Cryphonectriaceae</taxon>
        <taxon>Cryphonectria-Endothia species complex</taxon>
        <taxon>Cryphonectria</taxon>
    </lineage>
</organism>
<name>A0A9P4Y378_CRYP1</name>
<dbReference type="EMBL" id="MU032347">
    <property type="protein sequence ID" value="KAF3765625.1"/>
    <property type="molecule type" value="Genomic_DNA"/>
</dbReference>
<accession>A0A9P4Y378</accession>
<dbReference type="Proteomes" id="UP000803844">
    <property type="component" value="Unassembled WGS sequence"/>
</dbReference>
<comment type="caution">
    <text evidence="2">The sequence shown here is derived from an EMBL/GenBank/DDBJ whole genome shotgun (WGS) entry which is preliminary data.</text>
</comment>
<dbReference type="GeneID" id="63842257"/>
<feature type="region of interest" description="Disordered" evidence="1">
    <location>
        <begin position="465"/>
        <end position="484"/>
    </location>
</feature>
<feature type="compositionally biased region" description="Low complexity" evidence="1">
    <location>
        <begin position="237"/>
        <end position="247"/>
    </location>
</feature>